<proteinExistence type="predicted"/>
<evidence type="ECO:0000313" key="3">
    <source>
        <dbReference type="Proteomes" id="UP001153678"/>
    </source>
</evidence>
<dbReference type="AlphaFoldDB" id="A0A9W4SZC6"/>
<comment type="caution">
    <text evidence="2">The sequence shown here is derived from an EMBL/GenBank/DDBJ whole genome shotgun (WGS) entry which is preliminary data.</text>
</comment>
<feature type="coiled-coil region" evidence="1">
    <location>
        <begin position="86"/>
        <end position="143"/>
    </location>
</feature>
<sequence length="185" mass="21196">MQYANRIISVIGASTYLVGEANENSTYKKIGGTVAVASLYIEFLASYGKEKLFKTGERQKKDTETLGNNYLKLAEILKPIRTPKSLGKLKEVINSLKKTINEVIEKDDDERRTIKREEVKKLMEILQEAVSEYQQGVSEKEIEDKIESKLDDMLLEKRATQGKIRRIIEFKKTKQTVAYLEITSK</sequence>
<accession>A0A9W4SZC6</accession>
<name>A0A9W4SZC6_9GLOM</name>
<protein>
    <submittedName>
        <fullName evidence="2">4133_t:CDS:1</fullName>
    </submittedName>
</protein>
<keyword evidence="3" id="KW-1185">Reference proteome</keyword>
<dbReference type="EMBL" id="CAMKVN010003411">
    <property type="protein sequence ID" value="CAI2184650.1"/>
    <property type="molecule type" value="Genomic_DNA"/>
</dbReference>
<keyword evidence="1" id="KW-0175">Coiled coil</keyword>
<organism evidence="2 3">
    <name type="scientific">Funneliformis geosporum</name>
    <dbReference type="NCBI Taxonomy" id="1117311"/>
    <lineage>
        <taxon>Eukaryota</taxon>
        <taxon>Fungi</taxon>
        <taxon>Fungi incertae sedis</taxon>
        <taxon>Mucoromycota</taxon>
        <taxon>Glomeromycotina</taxon>
        <taxon>Glomeromycetes</taxon>
        <taxon>Glomerales</taxon>
        <taxon>Glomeraceae</taxon>
        <taxon>Funneliformis</taxon>
    </lineage>
</organism>
<dbReference type="Proteomes" id="UP001153678">
    <property type="component" value="Unassembled WGS sequence"/>
</dbReference>
<reference evidence="2" key="1">
    <citation type="submission" date="2022-08" db="EMBL/GenBank/DDBJ databases">
        <authorList>
            <person name="Kallberg Y."/>
            <person name="Tangrot J."/>
            <person name="Rosling A."/>
        </authorList>
    </citation>
    <scope>NUCLEOTIDE SEQUENCE</scope>
    <source>
        <strain evidence="2">Wild A</strain>
    </source>
</reference>
<evidence type="ECO:0000313" key="2">
    <source>
        <dbReference type="EMBL" id="CAI2184650.1"/>
    </source>
</evidence>
<evidence type="ECO:0000256" key="1">
    <source>
        <dbReference type="SAM" id="Coils"/>
    </source>
</evidence>
<gene>
    <name evidence="2" type="ORF">FWILDA_LOCUS11683</name>
</gene>